<dbReference type="PANTHER" id="PTHR47978">
    <property type="match status" value="1"/>
</dbReference>
<dbReference type="SMART" id="SM00173">
    <property type="entry name" value="RAS"/>
    <property type="match status" value="1"/>
</dbReference>
<evidence type="ECO:0000256" key="1">
    <source>
        <dbReference type="ARBA" id="ARBA00022741"/>
    </source>
</evidence>
<dbReference type="SMART" id="SM00175">
    <property type="entry name" value="RAB"/>
    <property type="match status" value="1"/>
</dbReference>
<evidence type="ECO:0000313" key="2">
    <source>
        <dbReference type="EMBL" id="OHS99219.1"/>
    </source>
</evidence>
<dbReference type="GO" id="GO:0005525">
    <property type="term" value="F:GTP binding"/>
    <property type="evidence" value="ECO:0007669"/>
    <property type="project" value="InterPro"/>
</dbReference>
<dbReference type="EMBL" id="MLAK01001015">
    <property type="protein sequence ID" value="OHS99219.1"/>
    <property type="molecule type" value="Genomic_DNA"/>
</dbReference>
<comment type="caution">
    <text evidence="2">The sequence shown here is derived from an EMBL/GenBank/DDBJ whole genome shotgun (WGS) entry which is preliminary data.</text>
</comment>
<dbReference type="SUPFAM" id="SSF52540">
    <property type="entry name" value="P-loop containing nucleoside triphosphate hydrolases"/>
    <property type="match status" value="1"/>
</dbReference>
<dbReference type="InterPro" id="IPR001806">
    <property type="entry name" value="Small_GTPase"/>
</dbReference>
<dbReference type="SMART" id="SM00174">
    <property type="entry name" value="RHO"/>
    <property type="match status" value="1"/>
</dbReference>
<dbReference type="InterPro" id="IPR027417">
    <property type="entry name" value="P-loop_NTPase"/>
</dbReference>
<gene>
    <name evidence="2" type="ORF">TRFO_08460</name>
</gene>
<dbReference type="GeneID" id="94828999"/>
<dbReference type="AlphaFoldDB" id="A0A1J4JNX4"/>
<evidence type="ECO:0000313" key="3">
    <source>
        <dbReference type="Proteomes" id="UP000179807"/>
    </source>
</evidence>
<dbReference type="PRINTS" id="PR00449">
    <property type="entry name" value="RASTRNSFRMNG"/>
</dbReference>
<dbReference type="GO" id="GO:0003924">
    <property type="term" value="F:GTPase activity"/>
    <property type="evidence" value="ECO:0007669"/>
    <property type="project" value="InterPro"/>
</dbReference>
<name>A0A1J4JNX4_9EUKA</name>
<dbReference type="Pfam" id="PF00071">
    <property type="entry name" value="Ras"/>
    <property type="match status" value="1"/>
</dbReference>
<dbReference type="NCBIfam" id="TIGR00231">
    <property type="entry name" value="small_GTP"/>
    <property type="match status" value="1"/>
</dbReference>
<accession>A0A1J4JNX4</accession>
<dbReference type="PROSITE" id="PS51421">
    <property type="entry name" value="RAS"/>
    <property type="match status" value="1"/>
</dbReference>
<dbReference type="RefSeq" id="XP_068352356.1">
    <property type="nucleotide sequence ID" value="XM_068494295.1"/>
</dbReference>
<dbReference type="InterPro" id="IPR005225">
    <property type="entry name" value="Small_GTP-bd"/>
</dbReference>
<keyword evidence="1" id="KW-0547">Nucleotide-binding</keyword>
<dbReference type="PROSITE" id="PS51419">
    <property type="entry name" value="RAB"/>
    <property type="match status" value="1"/>
</dbReference>
<sequence>MLSAGETNNAQSHKVVILGDSRVGKTSILTRQMLGYQPPTQNPTIGCHCSEIHVTVEGKATTLQVWDTAGQEMYRALVPVYLRGAQAAILVYDITDRESFKSINHWYDILVDVVSTGTPIFLVGNKIDLEKDSVVDDQSARAFATSHNSQLYKVSAMTGQGLDALFQAIAGKILEDEVNDKTVTGVALESKGEKKKCC</sequence>
<dbReference type="VEuPathDB" id="TrichDB:TRFO_08460"/>
<keyword evidence="3" id="KW-1185">Reference proteome</keyword>
<dbReference type="Gene3D" id="3.40.50.300">
    <property type="entry name" value="P-loop containing nucleotide triphosphate hydrolases"/>
    <property type="match status" value="1"/>
</dbReference>
<dbReference type="CDD" id="cd00154">
    <property type="entry name" value="Rab"/>
    <property type="match status" value="1"/>
</dbReference>
<organism evidence="2 3">
    <name type="scientific">Tritrichomonas foetus</name>
    <dbReference type="NCBI Taxonomy" id="1144522"/>
    <lineage>
        <taxon>Eukaryota</taxon>
        <taxon>Metamonada</taxon>
        <taxon>Parabasalia</taxon>
        <taxon>Tritrichomonadida</taxon>
        <taxon>Tritrichomonadidae</taxon>
        <taxon>Tritrichomonas</taxon>
    </lineage>
</organism>
<reference evidence="2" key="1">
    <citation type="submission" date="2016-10" db="EMBL/GenBank/DDBJ databases">
        <authorList>
            <person name="Benchimol M."/>
            <person name="Almeida L.G."/>
            <person name="Vasconcelos A.T."/>
            <person name="Perreira-Neves A."/>
            <person name="Rosa I.A."/>
            <person name="Tasca T."/>
            <person name="Bogo M.R."/>
            <person name="de Souza W."/>
        </authorList>
    </citation>
    <scope>NUCLEOTIDE SEQUENCE [LARGE SCALE GENOMIC DNA]</scope>
    <source>
        <strain evidence="2">K</strain>
    </source>
</reference>
<dbReference type="FunFam" id="3.40.50.300:FF:001462">
    <property type="entry name" value="Small GTP-binding protein, putative"/>
    <property type="match status" value="1"/>
</dbReference>
<dbReference type="Proteomes" id="UP000179807">
    <property type="component" value="Unassembled WGS sequence"/>
</dbReference>
<dbReference type="SMART" id="SM00176">
    <property type="entry name" value="RAN"/>
    <property type="match status" value="1"/>
</dbReference>
<protein>
    <submittedName>
        <fullName evidence="2">Small GTP-binding protein</fullName>
    </submittedName>
</protein>
<proteinExistence type="predicted"/>
<dbReference type="PROSITE" id="PS51417">
    <property type="entry name" value="ARF"/>
    <property type="match status" value="1"/>
</dbReference>
<dbReference type="OrthoDB" id="9989112at2759"/>